<dbReference type="Pfam" id="PF00126">
    <property type="entry name" value="HTH_1"/>
    <property type="match status" value="1"/>
</dbReference>
<dbReference type="SUPFAM" id="SSF53850">
    <property type="entry name" value="Periplasmic binding protein-like II"/>
    <property type="match status" value="1"/>
</dbReference>
<reference evidence="3 4" key="1">
    <citation type="submission" date="2024-08" db="EMBL/GenBank/DDBJ databases">
        <title>Whole-genome sequencing of halo(alkali)philic microorganisms from hypersaline lakes.</title>
        <authorList>
            <person name="Sorokin D.Y."/>
            <person name="Merkel A.Y."/>
            <person name="Messina E."/>
            <person name="Yakimov M."/>
        </authorList>
    </citation>
    <scope>NUCLEOTIDE SEQUENCE [LARGE SCALE GENOMIC DNA]</scope>
    <source>
        <strain evidence="3 4">Cl-TMA</strain>
    </source>
</reference>
<feature type="domain" description="PBP" evidence="2">
    <location>
        <begin position="119"/>
        <end position="306"/>
    </location>
</feature>
<proteinExistence type="predicted"/>
<dbReference type="PANTHER" id="PTHR38431">
    <property type="entry name" value="BLL2305 PROTEIN"/>
    <property type="match status" value="1"/>
</dbReference>
<dbReference type="RefSeq" id="WP_373656037.1">
    <property type="nucleotide sequence ID" value="NZ_JBGUAW010000006.1"/>
</dbReference>
<evidence type="ECO:0000259" key="2">
    <source>
        <dbReference type="Pfam" id="PF12727"/>
    </source>
</evidence>
<dbReference type="Pfam" id="PF12727">
    <property type="entry name" value="PBP_like"/>
    <property type="match status" value="1"/>
</dbReference>
<keyword evidence="4" id="KW-1185">Reference proteome</keyword>
<protein>
    <submittedName>
        <fullName evidence="3">Substrate-binding domain-containing protein</fullName>
    </submittedName>
</protein>
<gene>
    <name evidence="3" type="ORF">ACERLL_10480</name>
</gene>
<dbReference type="EMBL" id="JBGUAW010000006">
    <property type="protein sequence ID" value="MFA9461252.1"/>
    <property type="molecule type" value="Genomic_DNA"/>
</dbReference>
<dbReference type="SUPFAM" id="SSF46785">
    <property type="entry name" value="Winged helix' DNA-binding domain"/>
    <property type="match status" value="1"/>
</dbReference>
<accession>A0ABV4TVA7</accession>
<evidence type="ECO:0000313" key="3">
    <source>
        <dbReference type="EMBL" id="MFA9461252.1"/>
    </source>
</evidence>
<organism evidence="3 4">
    <name type="scientific">Thiohalorhabdus methylotrophus</name>
    <dbReference type="NCBI Taxonomy" id="3242694"/>
    <lineage>
        <taxon>Bacteria</taxon>
        <taxon>Pseudomonadati</taxon>
        <taxon>Pseudomonadota</taxon>
        <taxon>Gammaproteobacteria</taxon>
        <taxon>Thiohalorhabdales</taxon>
        <taxon>Thiohalorhabdaceae</taxon>
        <taxon>Thiohalorhabdus</taxon>
    </lineage>
</organism>
<dbReference type="InterPro" id="IPR024370">
    <property type="entry name" value="PBP_domain"/>
</dbReference>
<name>A0ABV4TVA7_9GAMM</name>
<dbReference type="Proteomes" id="UP001575181">
    <property type="component" value="Unassembled WGS sequence"/>
</dbReference>
<dbReference type="InterPro" id="IPR036388">
    <property type="entry name" value="WH-like_DNA-bd_sf"/>
</dbReference>
<dbReference type="Gene3D" id="1.10.10.10">
    <property type="entry name" value="Winged helix-like DNA-binding domain superfamily/Winged helix DNA-binding domain"/>
    <property type="match status" value="1"/>
</dbReference>
<evidence type="ECO:0000313" key="4">
    <source>
        <dbReference type="Proteomes" id="UP001575181"/>
    </source>
</evidence>
<sequence length="340" mass="36946">MDRDLFPLLEAIRGEGKLTAAAAQVGIPYRQAWQRIQTWEEELGAPLVQKERGRGTRLTSLGERLVDLQIRVNALLEPHLQRASSEIGQELQALLLGGKASLSMVASHDLALNKLIDYLHTRSGTTLEVRFAGSLQSLMSLARGDCELGGIHLPEGPLGAPIGEIYRPWLDSRSQRLIHFVMRSQGLIVPPGNPLGLQDVVDIAGKGARFVNRQPGSGTRLALDQMLERVGLDSEQITGYHAEEYTHLAVAAAVAGGMADVGLGEEAAARMLELDFVPLYREVYYLVVGARALDQQRFSELLSVLRGDDFQDLLHPLSGYDGAGAGEILSPDVLFAKEGV</sequence>
<feature type="domain" description="HTH lysR-type" evidence="1">
    <location>
        <begin position="8"/>
        <end position="63"/>
    </location>
</feature>
<dbReference type="PANTHER" id="PTHR38431:SF1">
    <property type="entry name" value="BLL2305 PROTEIN"/>
    <property type="match status" value="1"/>
</dbReference>
<dbReference type="InterPro" id="IPR000847">
    <property type="entry name" value="LysR_HTH_N"/>
</dbReference>
<evidence type="ECO:0000259" key="1">
    <source>
        <dbReference type="Pfam" id="PF00126"/>
    </source>
</evidence>
<dbReference type="InterPro" id="IPR036390">
    <property type="entry name" value="WH_DNA-bd_sf"/>
</dbReference>
<comment type="caution">
    <text evidence="3">The sequence shown here is derived from an EMBL/GenBank/DDBJ whole genome shotgun (WGS) entry which is preliminary data.</text>
</comment>